<evidence type="ECO:0000313" key="1">
    <source>
        <dbReference type="EMBL" id="CAB4605522.1"/>
    </source>
</evidence>
<dbReference type="AlphaFoldDB" id="A0A6J6KTK1"/>
<proteinExistence type="predicted"/>
<organism evidence="2">
    <name type="scientific">freshwater metagenome</name>
    <dbReference type="NCBI Taxonomy" id="449393"/>
    <lineage>
        <taxon>unclassified sequences</taxon>
        <taxon>metagenomes</taxon>
        <taxon>ecological metagenomes</taxon>
    </lineage>
</organism>
<reference evidence="2" key="1">
    <citation type="submission" date="2020-05" db="EMBL/GenBank/DDBJ databases">
        <authorList>
            <person name="Chiriac C."/>
            <person name="Salcher M."/>
            <person name="Ghai R."/>
            <person name="Kavagutti S V."/>
        </authorList>
    </citation>
    <scope>NUCLEOTIDE SEQUENCE</scope>
</reference>
<dbReference type="EMBL" id="CAEZWN010000023">
    <property type="protein sequence ID" value="CAB4651823.1"/>
    <property type="molecule type" value="Genomic_DNA"/>
</dbReference>
<name>A0A6J6KTK1_9ZZZZ</name>
<accession>A0A6J6KTK1</accession>
<dbReference type="EMBL" id="CAEZUT010000015">
    <property type="protein sequence ID" value="CAB4605522.1"/>
    <property type="molecule type" value="Genomic_DNA"/>
</dbReference>
<sequence length="94" mass="9428">MPEPLWALVPAELIVPPIANEGSKPAACKATVSMAVVVVFPCVPATATEVESDNNQASAVARGAIGNPAATAASNSGLFLAIAAETIIRSAPFI</sequence>
<protein>
    <submittedName>
        <fullName evidence="2">Unannotated protein</fullName>
    </submittedName>
</protein>
<gene>
    <name evidence="1" type="ORF">UFOPK1854_00252</name>
    <name evidence="2" type="ORF">UFOPK2252_00398</name>
</gene>
<evidence type="ECO:0000313" key="2">
    <source>
        <dbReference type="EMBL" id="CAB4651823.1"/>
    </source>
</evidence>